<keyword evidence="5 6" id="KW-0472">Membrane</keyword>
<dbReference type="PANTHER" id="PTHR30250:SF21">
    <property type="entry name" value="LIPID II FLIPPASE MURJ"/>
    <property type="match status" value="1"/>
</dbReference>
<dbReference type="EMBL" id="DVNB01000107">
    <property type="protein sequence ID" value="HIU58213.1"/>
    <property type="molecule type" value="Genomic_DNA"/>
</dbReference>
<evidence type="ECO:0000313" key="8">
    <source>
        <dbReference type="Proteomes" id="UP000824109"/>
    </source>
</evidence>
<evidence type="ECO:0000256" key="1">
    <source>
        <dbReference type="ARBA" id="ARBA00004651"/>
    </source>
</evidence>
<feature type="transmembrane region" description="Helical" evidence="6">
    <location>
        <begin position="84"/>
        <end position="106"/>
    </location>
</feature>
<feature type="transmembrane region" description="Helical" evidence="6">
    <location>
        <begin position="225"/>
        <end position="244"/>
    </location>
</feature>
<name>A0A9D1MCY8_9FIRM</name>
<evidence type="ECO:0000256" key="6">
    <source>
        <dbReference type="SAM" id="Phobius"/>
    </source>
</evidence>
<dbReference type="InterPro" id="IPR002797">
    <property type="entry name" value="Polysacc_synth"/>
</dbReference>
<reference evidence="7" key="1">
    <citation type="submission" date="2020-10" db="EMBL/GenBank/DDBJ databases">
        <authorList>
            <person name="Gilroy R."/>
        </authorList>
    </citation>
    <scope>NUCLEOTIDE SEQUENCE</scope>
    <source>
        <strain evidence="7">USAMLcec3-3695</strain>
    </source>
</reference>
<evidence type="ECO:0000256" key="3">
    <source>
        <dbReference type="ARBA" id="ARBA00022692"/>
    </source>
</evidence>
<feature type="transmembrane region" description="Helical" evidence="6">
    <location>
        <begin position="407"/>
        <end position="427"/>
    </location>
</feature>
<feature type="transmembrane region" description="Helical" evidence="6">
    <location>
        <begin position="355"/>
        <end position="375"/>
    </location>
</feature>
<feature type="transmembrane region" description="Helical" evidence="6">
    <location>
        <begin position="47"/>
        <end position="64"/>
    </location>
</feature>
<dbReference type="InterPro" id="IPR024923">
    <property type="entry name" value="PG_synth_SpoVB"/>
</dbReference>
<feature type="transmembrane region" description="Helical" evidence="6">
    <location>
        <begin position="382"/>
        <end position="401"/>
    </location>
</feature>
<comment type="subcellular location">
    <subcellularLocation>
        <location evidence="1">Cell membrane</location>
        <topology evidence="1">Multi-pass membrane protein</topology>
    </subcellularLocation>
</comment>
<keyword evidence="4 6" id="KW-1133">Transmembrane helix</keyword>
<gene>
    <name evidence="7" type="ORF">IAA61_10465</name>
</gene>
<feature type="transmembrane region" description="Helical" evidence="6">
    <location>
        <begin position="118"/>
        <end position="138"/>
    </location>
</feature>
<protein>
    <submittedName>
        <fullName evidence="7">Polysaccharide biosynthesis C-terminal domain-containing protein</fullName>
    </submittedName>
</protein>
<dbReference type="Pfam" id="PF01943">
    <property type="entry name" value="Polysacc_synt"/>
    <property type="match status" value="1"/>
</dbReference>
<evidence type="ECO:0000313" key="7">
    <source>
        <dbReference type="EMBL" id="HIU58213.1"/>
    </source>
</evidence>
<keyword evidence="3 6" id="KW-0812">Transmembrane</keyword>
<evidence type="ECO:0000256" key="5">
    <source>
        <dbReference type="ARBA" id="ARBA00023136"/>
    </source>
</evidence>
<evidence type="ECO:0000256" key="4">
    <source>
        <dbReference type="ARBA" id="ARBA00022989"/>
    </source>
</evidence>
<proteinExistence type="predicted"/>
<dbReference type="Proteomes" id="UP000824109">
    <property type="component" value="Unassembled WGS sequence"/>
</dbReference>
<feature type="transmembrane region" description="Helical" evidence="6">
    <location>
        <begin position="274"/>
        <end position="298"/>
    </location>
</feature>
<dbReference type="PANTHER" id="PTHR30250">
    <property type="entry name" value="PST FAMILY PREDICTED COLANIC ACID TRANSPORTER"/>
    <property type="match status" value="1"/>
</dbReference>
<evidence type="ECO:0000256" key="2">
    <source>
        <dbReference type="ARBA" id="ARBA00022475"/>
    </source>
</evidence>
<feature type="transmembrane region" description="Helical" evidence="6">
    <location>
        <begin position="319"/>
        <end position="343"/>
    </location>
</feature>
<dbReference type="InterPro" id="IPR050833">
    <property type="entry name" value="Poly_Biosynth_Transport"/>
</dbReference>
<dbReference type="PIRSF" id="PIRSF038958">
    <property type="entry name" value="PG_synth_SpoVB"/>
    <property type="match status" value="1"/>
</dbReference>
<feature type="transmembrane region" description="Helical" evidence="6">
    <location>
        <begin position="180"/>
        <end position="204"/>
    </location>
</feature>
<sequence>MKNSFIAGAAVLMVANAVSKILGAVFKIPLTYIVHEEGMAVYNTSFSVYVMFLSFIVSGMPFAVQKLTAVAYARGDAPRAKRTVIIATVILAAAGIVGSTALWFGAEFFALAMKEERAVWAIKALAPSVLFVALGTAVKSGFQGRSDMVPTAVSQVIEAAVKLAAGYAFAVWLADYGTRYAAAGAAAGVSVGELIATVMLMIWYAASSKGGGICKAGKREISAGLLSIAAPMLLMSVIGSFLSVCETSLLRMSLLRAGMSAEEARFVYGSYTGYALTILNLPSGLLATLGVSVIPLAAGAAERGDTLRIRSVTARGLSVAAAAGTLFSVLLFCFGKEALYILFKNTNSADMLRLAAPSVLFICIMQLGGAVLQSVGHIGRAFAASAAAAVIKIIFTVILVPIPGINIYGAVIGSDIGALAGAVINLVNISRYTDLKREYTGIIIIPAAAAAAALAALGPVRMIFGALENIFFRTAAEGAAVALVFAAVFCIFGGMKNIR</sequence>
<feature type="transmembrane region" description="Helical" evidence="6">
    <location>
        <begin position="439"/>
        <end position="464"/>
    </location>
</feature>
<reference evidence="7" key="2">
    <citation type="journal article" date="2021" name="PeerJ">
        <title>Extensive microbial diversity within the chicken gut microbiome revealed by metagenomics and culture.</title>
        <authorList>
            <person name="Gilroy R."/>
            <person name="Ravi A."/>
            <person name="Getino M."/>
            <person name="Pursley I."/>
            <person name="Horton D.L."/>
            <person name="Alikhan N.F."/>
            <person name="Baker D."/>
            <person name="Gharbi K."/>
            <person name="Hall N."/>
            <person name="Watson M."/>
            <person name="Adriaenssens E.M."/>
            <person name="Foster-Nyarko E."/>
            <person name="Jarju S."/>
            <person name="Secka A."/>
            <person name="Antonio M."/>
            <person name="Oren A."/>
            <person name="Chaudhuri R.R."/>
            <person name="La Ragione R."/>
            <person name="Hildebrand F."/>
            <person name="Pallen M.J."/>
        </authorList>
    </citation>
    <scope>NUCLEOTIDE SEQUENCE</scope>
    <source>
        <strain evidence="7">USAMLcec3-3695</strain>
    </source>
</reference>
<dbReference type="GO" id="GO:0005886">
    <property type="term" value="C:plasma membrane"/>
    <property type="evidence" value="ECO:0007669"/>
    <property type="project" value="UniProtKB-SubCell"/>
</dbReference>
<keyword evidence="2" id="KW-1003">Cell membrane</keyword>
<organism evidence="7 8">
    <name type="scientific">Candidatus Ornithomonoglobus merdipullorum</name>
    <dbReference type="NCBI Taxonomy" id="2840895"/>
    <lineage>
        <taxon>Bacteria</taxon>
        <taxon>Bacillati</taxon>
        <taxon>Bacillota</taxon>
        <taxon>Clostridia</taxon>
        <taxon>Candidatus Ornithomonoglobus</taxon>
    </lineage>
</organism>
<comment type="caution">
    <text evidence="7">The sequence shown here is derived from an EMBL/GenBank/DDBJ whole genome shotgun (WGS) entry which is preliminary data.</text>
</comment>
<accession>A0A9D1MCY8</accession>
<feature type="transmembrane region" description="Helical" evidence="6">
    <location>
        <begin position="470"/>
        <end position="492"/>
    </location>
</feature>
<dbReference type="AlphaFoldDB" id="A0A9D1MCY8"/>